<dbReference type="EMBL" id="BMAY01000003">
    <property type="protein sequence ID" value="GFZ26635.1"/>
    <property type="molecule type" value="Genomic_DNA"/>
</dbReference>
<evidence type="ECO:0000313" key="2">
    <source>
        <dbReference type="Proteomes" id="UP000677218"/>
    </source>
</evidence>
<comment type="caution">
    <text evidence="1">The sequence shown here is derived from an EMBL/GenBank/DDBJ whole genome shotgun (WGS) entry which is preliminary data.</text>
</comment>
<dbReference type="AlphaFoldDB" id="A0A916QJT7"/>
<reference evidence="1" key="1">
    <citation type="submission" date="2020-08" db="EMBL/GenBank/DDBJ databases">
        <title>Taxonomic study for Lactobacillus species isolated from hardwood bark.</title>
        <authorList>
            <person name="Tohno M."/>
            <person name="Tanizawa Y."/>
        </authorList>
    </citation>
    <scope>NUCLEOTIDE SEQUENCE</scope>
    <source>
        <strain evidence="1">B40</strain>
    </source>
</reference>
<protein>
    <submittedName>
        <fullName evidence="1">Phosphatidylethanolamine-binding protein</fullName>
    </submittedName>
</protein>
<dbReference type="CDD" id="cd00865">
    <property type="entry name" value="PEBP_bact_arch"/>
    <property type="match status" value="1"/>
</dbReference>
<dbReference type="PANTHER" id="PTHR30289">
    <property type="entry name" value="UNCHARACTERIZED PROTEIN YBCL-RELATED"/>
    <property type="match status" value="1"/>
</dbReference>
<dbReference type="Proteomes" id="UP000677218">
    <property type="component" value="Unassembled WGS sequence"/>
</dbReference>
<dbReference type="Gene3D" id="3.90.280.10">
    <property type="entry name" value="PEBP-like"/>
    <property type="match status" value="1"/>
</dbReference>
<dbReference type="SUPFAM" id="SSF49777">
    <property type="entry name" value="PEBP-like"/>
    <property type="match status" value="1"/>
</dbReference>
<dbReference type="InterPro" id="IPR036610">
    <property type="entry name" value="PEBP-like_sf"/>
</dbReference>
<accession>A0A916QJT7</accession>
<dbReference type="InterPro" id="IPR008914">
    <property type="entry name" value="PEBP"/>
</dbReference>
<dbReference type="PANTHER" id="PTHR30289:SF1">
    <property type="entry name" value="PEBP (PHOSPHATIDYLETHANOLAMINE-BINDING PROTEIN) FAMILY PROTEIN"/>
    <property type="match status" value="1"/>
</dbReference>
<keyword evidence="2" id="KW-1185">Reference proteome</keyword>
<proteinExistence type="predicted"/>
<dbReference type="Pfam" id="PF01161">
    <property type="entry name" value="PBP"/>
    <property type="match status" value="1"/>
</dbReference>
<evidence type="ECO:0000313" key="1">
    <source>
        <dbReference type="EMBL" id="GFZ26635.1"/>
    </source>
</evidence>
<organism evidence="1 2">
    <name type="scientific">Lactobacillus corticis</name>
    <dbReference type="NCBI Taxonomy" id="2201249"/>
    <lineage>
        <taxon>Bacteria</taxon>
        <taxon>Bacillati</taxon>
        <taxon>Bacillota</taxon>
        <taxon>Bacilli</taxon>
        <taxon>Lactobacillales</taxon>
        <taxon>Lactobacillaceae</taxon>
        <taxon>Lactobacillus</taxon>
    </lineage>
</organism>
<name>A0A916QJT7_9LACO</name>
<dbReference type="RefSeq" id="WP_212780334.1">
    <property type="nucleotide sequence ID" value="NZ_BMAY01000003.1"/>
</dbReference>
<dbReference type="InterPro" id="IPR005247">
    <property type="entry name" value="YbhB_YbcL/LppC-like"/>
</dbReference>
<sequence>MEIHVPLEDGYLPDEFGKYSTEMLAGHPVRSFPIEIKDAPTDAKTFALVFIDFDSTPVCGFTWIHWLAANIPATFATLPADASRSMRGEFVQGKNSNAGGLVNGDPQITEGYVGPQPPDKDHVYTLTVYALDGDLPLKNGYWLNEFLHAAKGHVMAKAKVDLPSRV</sequence>
<gene>
    <name evidence="1" type="ORF">LCB40_05150</name>
</gene>
<dbReference type="NCBIfam" id="TIGR00481">
    <property type="entry name" value="YbhB/YbcL family Raf kinase inhibitor-like protein"/>
    <property type="match status" value="1"/>
</dbReference>